<evidence type="ECO:0000313" key="2">
    <source>
        <dbReference type="Proteomes" id="UP000578449"/>
    </source>
</evidence>
<dbReference type="AlphaFoldDB" id="A0A840NY96"/>
<comment type="caution">
    <text evidence="1">The sequence shown here is derived from an EMBL/GenBank/DDBJ whole genome shotgun (WGS) entry which is preliminary data.</text>
</comment>
<sequence>MPAVVPGRRLLSAITGRFRGHREVPFRSAEAAALLGETRRPG</sequence>
<accession>A0A840NY96</accession>
<name>A0A840NY96_9ACTN</name>
<evidence type="ECO:0000313" key="1">
    <source>
        <dbReference type="EMBL" id="MBB5133854.1"/>
    </source>
</evidence>
<dbReference type="Proteomes" id="UP000578449">
    <property type="component" value="Unassembled WGS sequence"/>
</dbReference>
<gene>
    <name evidence="1" type="ORF">HNP84_003580</name>
</gene>
<protein>
    <submittedName>
        <fullName evidence="1">Uncharacterized protein</fullName>
    </submittedName>
</protein>
<proteinExistence type="predicted"/>
<dbReference type="EMBL" id="JACHGN010000007">
    <property type="protein sequence ID" value="MBB5133854.1"/>
    <property type="molecule type" value="Genomic_DNA"/>
</dbReference>
<keyword evidence="2" id="KW-1185">Reference proteome</keyword>
<reference evidence="1 2" key="1">
    <citation type="submission" date="2020-08" db="EMBL/GenBank/DDBJ databases">
        <title>Genomic Encyclopedia of Type Strains, Phase IV (KMG-IV): sequencing the most valuable type-strain genomes for metagenomic binning, comparative biology and taxonomic classification.</title>
        <authorList>
            <person name="Goeker M."/>
        </authorList>
    </citation>
    <scope>NUCLEOTIDE SEQUENCE [LARGE SCALE GENOMIC DNA]</scope>
    <source>
        <strain evidence="1 2">DSM 45615</strain>
    </source>
</reference>
<organism evidence="1 2">
    <name type="scientific">Thermocatellispora tengchongensis</name>
    <dbReference type="NCBI Taxonomy" id="1073253"/>
    <lineage>
        <taxon>Bacteria</taxon>
        <taxon>Bacillati</taxon>
        <taxon>Actinomycetota</taxon>
        <taxon>Actinomycetes</taxon>
        <taxon>Streptosporangiales</taxon>
        <taxon>Streptosporangiaceae</taxon>
        <taxon>Thermocatellispora</taxon>
    </lineage>
</organism>